<dbReference type="SUPFAM" id="SSF56925">
    <property type="entry name" value="OMPA-like"/>
    <property type="match status" value="1"/>
</dbReference>
<evidence type="ECO:0000256" key="5">
    <source>
        <dbReference type="ARBA" id="ARBA00038306"/>
    </source>
</evidence>
<organism evidence="8 9">
    <name type="scientific">Aquamicrobium soli</name>
    <dbReference type="NCBI Taxonomy" id="1811518"/>
    <lineage>
        <taxon>Bacteria</taxon>
        <taxon>Pseudomonadati</taxon>
        <taxon>Pseudomonadota</taxon>
        <taxon>Alphaproteobacteria</taxon>
        <taxon>Hyphomicrobiales</taxon>
        <taxon>Phyllobacteriaceae</taxon>
        <taxon>Aquamicrobium</taxon>
    </lineage>
</organism>
<keyword evidence="3" id="KW-0472">Membrane</keyword>
<protein>
    <submittedName>
        <fullName evidence="8">Outer membrane protein</fullName>
    </submittedName>
</protein>
<gene>
    <name evidence="8" type="ORF">ACFOHJ_06890</name>
</gene>
<evidence type="ECO:0000259" key="7">
    <source>
        <dbReference type="Pfam" id="PF13505"/>
    </source>
</evidence>
<feature type="chain" id="PRO_5046752017" evidence="6">
    <location>
        <begin position="25"/>
        <end position="217"/>
    </location>
</feature>
<dbReference type="Proteomes" id="UP001595583">
    <property type="component" value="Unassembled WGS sequence"/>
</dbReference>
<dbReference type="Gene3D" id="2.40.160.20">
    <property type="match status" value="1"/>
</dbReference>
<dbReference type="InterPro" id="IPR011250">
    <property type="entry name" value="OMP/PagP_B-barrel"/>
</dbReference>
<evidence type="ECO:0000313" key="8">
    <source>
        <dbReference type="EMBL" id="MFC3205931.1"/>
    </source>
</evidence>
<reference evidence="9" key="1">
    <citation type="journal article" date="2019" name="Int. J. Syst. Evol. Microbiol.">
        <title>The Global Catalogue of Microorganisms (GCM) 10K type strain sequencing project: providing services to taxonomists for standard genome sequencing and annotation.</title>
        <authorList>
            <consortium name="The Broad Institute Genomics Platform"/>
            <consortium name="The Broad Institute Genome Sequencing Center for Infectious Disease"/>
            <person name="Wu L."/>
            <person name="Ma J."/>
        </authorList>
    </citation>
    <scope>NUCLEOTIDE SEQUENCE [LARGE SCALE GENOMIC DNA]</scope>
    <source>
        <strain evidence="9">KCTC 52165</strain>
    </source>
</reference>
<feature type="domain" description="Outer membrane protein beta-barrel" evidence="7">
    <location>
        <begin position="35"/>
        <end position="217"/>
    </location>
</feature>
<keyword evidence="9" id="KW-1185">Reference proteome</keyword>
<keyword evidence="4" id="KW-0998">Cell outer membrane</keyword>
<evidence type="ECO:0000256" key="3">
    <source>
        <dbReference type="ARBA" id="ARBA00023136"/>
    </source>
</evidence>
<comment type="subcellular location">
    <subcellularLocation>
        <location evidence="1">Cell outer membrane</location>
    </subcellularLocation>
</comment>
<dbReference type="InterPro" id="IPR051692">
    <property type="entry name" value="OMP-like"/>
</dbReference>
<evidence type="ECO:0000256" key="4">
    <source>
        <dbReference type="ARBA" id="ARBA00023237"/>
    </source>
</evidence>
<dbReference type="PANTHER" id="PTHR34001">
    <property type="entry name" value="BLL7405 PROTEIN"/>
    <property type="match status" value="1"/>
</dbReference>
<name>A0ABV7KAB1_9HYPH</name>
<feature type="signal peptide" evidence="6">
    <location>
        <begin position="1"/>
        <end position="24"/>
    </location>
</feature>
<dbReference type="EMBL" id="JBHRTK010000009">
    <property type="protein sequence ID" value="MFC3205931.1"/>
    <property type="molecule type" value="Genomic_DNA"/>
</dbReference>
<comment type="caution">
    <text evidence="8">The sequence shown here is derived from an EMBL/GenBank/DDBJ whole genome shotgun (WGS) entry which is preliminary data.</text>
</comment>
<evidence type="ECO:0000256" key="2">
    <source>
        <dbReference type="ARBA" id="ARBA00022729"/>
    </source>
</evidence>
<dbReference type="InterPro" id="IPR027385">
    <property type="entry name" value="Beta-barrel_OMP"/>
</dbReference>
<evidence type="ECO:0000256" key="6">
    <source>
        <dbReference type="SAM" id="SignalP"/>
    </source>
</evidence>
<dbReference type="PANTHER" id="PTHR34001:SF3">
    <property type="entry name" value="BLL7405 PROTEIN"/>
    <property type="match status" value="1"/>
</dbReference>
<dbReference type="Pfam" id="PF13505">
    <property type="entry name" value="OMP_b-brl"/>
    <property type="match status" value="1"/>
</dbReference>
<sequence>MTAKYLFGASAAVVLSLGVSTAFAADAVVSQDYAPVAPAAVYDWSGPYLGVQLGYGAGEASSDFGPGRVSIDADGFVAGGYAGWNFQHGNFVYGLETDFNYSDVKKKGNILGVDGEFGFDWYGSTRARVGLAVDRFLPFATAGVAYAKAYAKEAGDPKETETYVGWTAGAGLEYAFTDNLVGRAEYRYYDFGSKDWGGGSDVKTKLHTGTVGVAYKF</sequence>
<comment type="similarity">
    <text evidence="5">Belongs to the Omp25/RopB family.</text>
</comment>
<proteinExistence type="inferred from homology"/>
<dbReference type="RefSeq" id="WP_378219751.1">
    <property type="nucleotide sequence ID" value="NZ_JBHRTK010000009.1"/>
</dbReference>
<evidence type="ECO:0000256" key="1">
    <source>
        <dbReference type="ARBA" id="ARBA00004442"/>
    </source>
</evidence>
<evidence type="ECO:0000313" key="9">
    <source>
        <dbReference type="Proteomes" id="UP001595583"/>
    </source>
</evidence>
<accession>A0ABV7KAB1</accession>
<keyword evidence="2 6" id="KW-0732">Signal</keyword>